<comment type="caution">
    <text evidence="11">The sequence shown here is derived from an EMBL/GenBank/DDBJ whole genome shotgun (WGS) entry which is preliminary data.</text>
</comment>
<evidence type="ECO:0000259" key="10">
    <source>
        <dbReference type="Pfam" id="PF02811"/>
    </source>
</evidence>
<keyword evidence="6 8" id="KW-0368">Histidine biosynthesis</keyword>
<feature type="domain" description="PHP" evidence="10">
    <location>
        <begin position="5"/>
        <end position="241"/>
    </location>
</feature>
<evidence type="ECO:0000313" key="12">
    <source>
        <dbReference type="Proteomes" id="UP001375240"/>
    </source>
</evidence>
<dbReference type="InterPro" id="IPR004013">
    <property type="entry name" value="PHP_dom"/>
</dbReference>
<dbReference type="EMBL" id="JAVHNQ010000001">
    <property type="protein sequence ID" value="KAK6359244.1"/>
    <property type="molecule type" value="Genomic_DNA"/>
</dbReference>
<dbReference type="Proteomes" id="UP001375240">
    <property type="component" value="Unassembled WGS sequence"/>
</dbReference>
<evidence type="ECO:0000256" key="5">
    <source>
        <dbReference type="ARBA" id="ARBA00022801"/>
    </source>
</evidence>
<dbReference type="CDD" id="cd12110">
    <property type="entry name" value="PHP_HisPPase_Hisj_like"/>
    <property type="match status" value="1"/>
</dbReference>
<evidence type="ECO:0000256" key="1">
    <source>
        <dbReference type="ARBA" id="ARBA00004970"/>
    </source>
</evidence>
<comment type="catalytic activity">
    <reaction evidence="7 8">
        <text>L-histidinol phosphate + H2O = L-histidinol + phosphate</text>
        <dbReference type="Rhea" id="RHEA:14465"/>
        <dbReference type="ChEBI" id="CHEBI:15377"/>
        <dbReference type="ChEBI" id="CHEBI:43474"/>
        <dbReference type="ChEBI" id="CHEBI:57699"/>
        <dbReference type="ChEBI" id="CHEBI:57980"/>
        <dbReference type="EC" id="3.1.3.15"/>
    </reaction>
</comment>
<dbReference type="Gene3D" id="3.20.20.140">
    <property type="entry name" value="Metal-dependent hydrolases"/>
    <property type="match status" value="1"/>
</dbReference>
<dbReference type="InterPro" id="IPR016195">
    <property type="entry name" value="Pol/histidinol_Pase-like"/>
</dbReference>
<sequence>MPFSHHSHSGQFCAHAKDTLEACVQQAIAKNLRVFCLTEHMPRALPRDLYPEEQELKYTPQNLADSFAEYYRTAVSLRDKYQHQITILVGFEIDWIRPSMLQEIATLREKYAFDIFVGSVHHVDEVPIDFSTEMYQHAITTVESNDRAARESSGTTPPDRFPEVSPTDSTGETRIFEAYFDTQYSMLTALKPPVIGHFDLVRLKCENHTIDLTAIPSVYERVLRNIKFIASYGGMVEINTAALRKGWQHPYPGPDVLDVMKREGVKFVLSDDSHGVEQVAYGYGRCLQYLHQHDVEEVWYYEWLGTQRIIKDGFLTTQVDGQQLPEIGSANVEAKKIRIEDLKRLLREW</sequence>
<gene>
    <name evidence="11" type="primary">HIS2</name>
    <name evidence="11" type="ORF">TWF696_000408</name>
</gene>
<keyword evidence="4 8" id="KW-0028">Amino-acid biosynthesis</keyword>
<feature type="region of interest" description="Disordered" evidence="9">
    <location>
        <begin position="143"/>
        <end position="169"/>
    </location>
</feature>
<organism evidence="11 12">
    <name type="scientific">Orbilia brochopaga</name>
    <dbReference type="NCBI Taxonomy" id="3140254"/>
    <lineage>
        <taxon>Eukaryota</taxon>
        <taxon>Fungi</taxon>
        <taxon>Dikarya</taxon>
        <taxon>Ascomycota</taxon>
        <taxon>Pezizomycotina</taxon>
        <taxon>Orbiliomycetes</taxon>
        <taxon>Orbiliales</taxon>
        <taxon>Orbiliaceae</taxon>
        <taxon>Orbilia</taxon>
    </lineage>
</organism>
<evidence type="ECO:0000256" key="8">
    <source>
        <dbReference type="RuleBase" id="RU366003"/>
    </source>
</evidence>
<evidence type="ECO:0000256" key="2">
    <source>
        <dbReference type="ARBA" id="ARBA00009152"/>
    </source>
</evidence>
<reference evidence="11 12" key="1">
    <citation type="submission" date="2019-10" db="EMBL/GenBank/DDBJ databases">
        <authorList>
            <person name="Palmer J.M."/>
        </authorList>
    </citation>
    <scope>NUCLEOTIDE SEQUENCE [LARGE SCALE GENOMIC DNA]</scope>
    <source>
        <strain evidence="11 12">TWF696</strain>
    </source>
</reference>
<comment type="similarity">
    <text evidence="2 8">Belongs to the PHP hydrolase family. HisK subfamily.</text>
</comment>
<name>A0AAV9VBL8_9PEZI</name>
<dbReference type="Pfam" id="PF02811">
    <property type="entry name" value="PHP"/>
    <property type="match status" value="1"/>
</dbReference>
<keyword evidence="12" id="KW-1185">Reference proteome</keyword>
<proteinExistence type="inferred from homology"/>
<evidence type="ECO:0000256" key="4">
    <source>
        <dbReference type="ARBA" id="ARBA00022605"/>
    </source>
</evidence>
<dbReference type="InterPro" id="IPR010140">
    <property type="entry name" value="Histidinol_P_phosphatase_HisJ"/>
</dbReference>
<dbReference type="GO" id="GO:0000105">
    <property type="term" value="P:L-histidine biosynthetic process"/>
    <property type="evidence" value="ECO:0007669"/>
    <property type="project" value="UniProtKB-UniRule"/>
</dbReference>
<accession>A0AAV9VBL8</accession>
<dbReference type="AlphaFoldDB" id="A0AAV9VBL8"/>
<dbReference type="EC" id="3.1.3.15" evidence="3 8"/>
<dbReference type="SUPFAM" id="SSF89550">
    <property type="entry name" value="PHP domain-like"/>
    <property type="match status" value="1"/>
</dbReference>
<keyword evidence="5 8" id="KW-0378">Hydrolase</keyword>
<evidence type="ECO:0000313" key="11">
    <source>
        <dbReference type="EMBL" id="KAK6359244.1"/>
    </source>
</evidence>
<evidence type="ECO:0000256" key="9">
    <source>
        <dbReference type="SAM" id="MobiDB-lite"/>
    </source>
</evidence>
<dbReference type="GO" id="GO:0005737">
    <property type="term" value="C:cytoplasm"/>
    <property type="evidence" value="ECO:0007669"/>
    <property type="project" value="TreeGrafter"/>
</dbReference>
<dbReference type="PANTHER" id="PTHR21039">
    <property type="entry name" value="HISTIDINOL PHOSPHATASE-RELATED"/>
    <property type="match status" value="1"/>
</dbReference>
<evidence type="ECO:0000256" key="7">
    <source>
        <dbReference type="ARBA" id="ARBA00049158"/>
    </source>
</evidence>
<protein>
    <recommendedName>
        <fullName evidence="3 8">Histidinol-phosphatase</fullName>
        <shortName evidence="8">HolPase</shortName>
        <ecNumber evidence="3 8">3.1.3.15</ecNumber>
    </recommendedName>
</protein>
<dbReference type="PANTHER" id="PTHR21039:SF0">
    <property type="entry name" value="HISTIDINOL-PHOSPHATASE"/>
    <property type="match status" value="1"/>
</dbReference>
<comment type="pathway">
    <text evidence="1 8">Amino-acid biosynthesis; L-histidine biosynthesis; L-histidine from 5-phospho-alpha-D-ribose 1-diphosphate: step 8/9.</text>
</comment>
<dbReference type="NCBIfam" id="TIGR01856">
    <property type="entry name" value="hisJ_fam"/>
    <property type="match status" value="2"/>
</dbReference>
<evidence type="ECO:0000256" key="3">
    <source>
        <dbReference type="ARBA" id="ARBA00013085"/>
    </source>
</evidence>
<dbReference type="GO" id="GO:0004401">
    <property type="term" value="F:histidinol-phosphatase activity"/>
    <property type="evidence" value="ECO:0007669"/>
    <property type="project" value="UniProtKB-UniRule"/>
</dbReference>
<evidence type="ECO:0000256" key="6">
    <source>
        <dbReference type="ARBA" id="ARBA00023102"/>
    </source>
</evidence>